<keyword evidence="1" id="KW-0472">Membrane</keyword>
<evidence type="ECO:0000313" key="3">
    <source>
        <dbReference type="Proteomes" id="UP001142489"/>
    </source>
</evidence>
<proteinExistence type="predicted"/>
<sequence>MLSEVWSPFQILQAQNSHCGSCCRDLMTRPSCIWLCPTGSLSDWMWQLPQLELCMSGDTEADAGEGIFVVVIYMAFNSLIQCYYILHRQRGTMNPVLIFGSLGGLLSFFLWEVPTLALTAYPRGCDAIHGFPRGTRSHPSRLRAHLAAISFFCGLRGCQDPCWTTLKWQAIKGWEWKSPSGTHTWKPIMPHILKALLKKLVGVFWSSYEPCLFRCTLSLAFFGAFCVGELVASSYEEKEHLLTLRDLNVTSGALVIRLWSRKTDQRTRESHFILKRQREAKLCPVRATWKCLEDRGK</sequence>
<dbReference type="PANTHER" id="PTHR34605">
    <property type="entry name" value="PHAGE_INTEGRASE DOMAIN-CONTAINING PROTEIN"/>
    <property type="match status" value="1"/>
</dbReference>
<keyword evidence="3" id="KW-1185">Reference proteome</keyword>
<comment type="caution">
    <text evidence="2">The sequence shown here is derived from an EMBL/GenBank/DDBJ whole genome shotgun (WGS) entry which is preliminary data.</text>
</comment>
<feature type="transmembrane region" description="Helical" evidence="1">
    <location>
        <begin position="66"/>
        <end position="86"/>
    </location>
</feature>
<keyword evidence="1" id="KW-0812">Transmembrane</keyword>
<protein>
    <submittedName>
        <fullName evidence="2">Uncharacterized protein</fullName>
    </submittedName>
</protein>
<dbReference type="InterPro" id="IPR052925">
    <property type="entry name" value="Phage_Integrase-like_Recomb"/>
</dbReference>
<gene>
    <name evidence="2" type="ORF">JRQ81_013349</name>
</gene>
<dbReference type="PANTHER" id="PTHR34605:SF3">
    <property type="entry name" value="P CELL-TYPE AGGLUTINATION PROTEIN MAP4-LIKE-RELATED"/>
    <property type="match status" value="1"/>
</dbReference>
<dbReference type="Proteomes" id="UP001142489">
    <property type="component" value="Unassembled WGS sequence"/>
</dbReference>
<keyword evidence="1" id="KW-1133">Transmembrane helix</keyword>
<reference evidence="2" key="1">
    <citation type="journal article" date="2023" name="DNA Res.">
        <title>Chromosome-level genome assembly of Phrynocephalus forsythii using third-generation DNA sequencing and Hi-C analysis.</title>
        <authorList>
            <person name="Qi Y."/>
            <person name="Zhao W."/>
            <person name="Zhao Y."/>
            <person name="Niu C."/>
            <person name="Cao S."/>
            <person name="Zhang Y."/>
        </authorList>
    </citation>
    <scope>NUCLEOTIDE SEQUENCE</scope>
    <source>
        <tissue evidence="2">Muscle</tissue>
    </source>
</reference>
<feature type="transmembrane region" description="Helical" evidence="1">
    <location>
        <begin position="93"/>
        <end position="111"/>
    </location>
</feature>
<organism evidence="2 3">
    <name type="scientific">Phrynocephalus forsythii</name>
    <dbReference type="NCBI Taxonomy" id="171643"/>
    <lineage>
        <taxon>Eukaryota</taxon>
        <taxon>Metazoa</taxon>
        <taxon>Chordata</taxon>
        <taxon>Craniata</taxon>
        <taxon>Vertebrata</taxon>
        <taxon>Euteleostomi</taxon>
        <taxon>Lepidosauria</taxon>
        <taxon>Squamata</taxon>
        <taxon>Bifurcata</taxon>
        <taxon>Unidentata</taxon>
        <taxon>Episquamata</taxon>
        <taxon>Toxicofera</taxon>
        <taxon>Iguania</taxon>
        <taxon>Acrodonta</taxon>
        <taxon>Agamidae</taxon>
        <taxon>Agaminae</taxon>
        <taxon>Phrynocephalus</taxon>
    </lineage>
</organism>
<evidence type="ECO:0000256" key="1">
    <source>
        <dbReference type="SAM" id="Phobius"/>
    </source>
</evidence>
<dbReference type="EMBL" id="JAPFRF010000004">
    <property type="protein sequence ID" value="KAJ7335408.1"/>
    <property type="molecule type" value="Genomic_DNA"/>
</dbReference>
<accession>A0A9Q0XZP6</accession>
<dbReference type="AlphaFoldDB" id="A0A9Q0XZP6"/>
<evidence type="ECO:0000313" key="2">
    <source>
        <dbReference type="EMBL" id="KAJ7335408.1"/>
    </source>
</evidence>
<name>A0A9Q0XZP6_9SAUR</name>